<dbReference type="KEGG" id="sli:Slin_4645"/>
<keyword evidence="1" id="KW-0812">Transmembrane</keyword>
<dbReference type="AlphaFoldDB" id="D2QPG4"/>
<dbReference type="Proteomes" id="UP000002028">
    <property type="component" value="Chromosome"/>
</dbReference>
<proteinExistence type="predicted"/>
<protein>
    <submittedName>
        <fullName evidence="2">Uncharacterized protein</fullName>
    </submittedName>
</protein>
<keyword evidence="1" id="KW-0472">Membrane</keyword>
<dbReference type="STRING" id="504472.Slin_4645"/>
<gene>
    <name evidence="2" type="ordered locus">Slin_4645</name>
</gene>
<evidence type="ECO:0000313" key="2">
    <source>
        <dbReference type="EMBL" id="ADB40623.1"/>
    </source>
</evidence>
<sequence length="116" mass="12669">MTTSPFFDRRLFLNLGLTLLSSSVILVCIKLTASIHLPYFVATALATGLGFLESRRGWFLAVAQAVLIWLGYMLIVPTPDGPADRDIENFGLYGSMILTFVGSFIGGLLKRALDRG</sequence>
<keyword evidence="3" id="KW-1185">Reference proteome</keyword>
<reference evidence="2 3" key="1">
    <citation type="journal article" date="2010" name="Stand. Genomic Sci.">
        <title>Complete genome sequence of Spirosoma linguale type strain (1).</title>
        <authorList>
            <person name="Lail K."/>
            <person name="Sikorski J."/>
            <person name="Saunders E."/>
            <person name="Lapidus A."/>
            <person name="Glavina Del Rio T."/>
            <person name="Copeland A."/>
            <person name="Tice H."/>
            <person name="Cheng J.-F."/>
            <person name="Lucas S."/>
            <person name="Nolan M."/>
            <person name="Bruce D."/>
            <person name="Goodwin L."/>
            <person name="Pitluck S."/>
            <person name="Ivanova N."/>
            <person name="Mavromatis K."/>
            <person name="Ovchinnikova G."/>
            <person name="Pati A."/>
            <person name="Chen A."/>
            <person name="Palaniappan K."/>
            <person name="Land M."/>
            <person name="Hauser L."/>
            <person name="Chang Y.-J."/>
            <person name="Jeffries C.D."/>
            <person name="Chain P."/>
            <person name="Brettin T."/>
            <person name="Detter J.C."/>
            <person name="Schuetze A."/>
            <person name="Rohde M."/>
            <person name="Tindall B.J."/>
            <person name="Goeker M."/>
            <person name="Bristow J."/>
            <person name="Eisen J.A."/>
            <person name="Markowitz V."/>
            <person name="Hugenholtz P."/>
            <person name="Kyrpides N.C."/>
            <person name="Klenk H.-P."/>
            <person name="Chen F."/>
        </authorList>
    </citation>
    <scope>NUCLEOTIDE SEQUENCE [LARGE SCALE GENOMIC DNA]</scope>
    <source>
        <strain evidence="3">ATCC 33905 / DSM 74 / LMG 10896 / Claus 1</strain>
    </source>
</reference>
<organism evidence="2 3">
    <name type="scientific">Spirosoma linguale (strain ATCC 33905 / DSM 74 / LMG 10896 / Claus 1)</name>
    <dbReference type="NCBI Taxonomy" id="504472"/>
    <lineage>
        <taxon>Bacteria</taxon>
        <taxon>Pseudomonadati</taxon>
        <taxon>Bacteroidota</taxon>
        <taxon>Cytophagia</taxon>
        <taxon>Cytophagales</taxon>
        <taxon>Cytophagaceae</taxon>
        <taxon>Spirosoma</taxon>
    </lineage>
</organism>
<dbReference type="HOGENOM" id="CLU_2095331_0_0_10"/>
<name>D2QPG4_SPILD</name>
<dbReference type="EMBL" id="CP001769">
    <property type="protein sequence ID" value="ADB40623.1"/>
    <property type="molecule type" value="Genomic_DNA"/>
</dbReference>
<keyword evidence="1" id="KW-1133">Transmembrane helix</keyword>
<evidence type="ECO:0000313" key="3">
    <source>
        <dbReference type="Proteomes" id="UP000002028"/>
    </source>
</evidence>
<dbReference type="RefSeq" id="WP_012929127.1">
    <property type="nucleotide sequence ID" value="NC_013730.1"/>
</dbReference>
<feature type="transmembrane region" description="Helical" evidence="1">
    <location>
        <begin position="59"/>
        <end position="78"/>
    </location>
</feature>
<dbReference type="eggNOG" id="COG0457">
    <property type="taxonomic scope" value="Bacteria"/>
</dbReference>
<feature type="transmembrane region" description="Helical" evidence="1">
    <location>
        <begin position="12"/>
        <end position="29"/>
    </location>
</feature>
<evidence type="ECO:0000256" key="1">
    <source>
        <dbReference type="SAM" id="Phobius"/>
    </source>
</evidence>
<feature type="transmembrane region" description="Helical" evidence="1">
    <location>
        <begin position="90"/>
        <end position="109"/>
    </location>
</feature>
<accession>D2QPG4</accession>